<organism evidence="8 9">
    <name type="scientific">Ornithinimicrobium cryptoxanthini</name>
    <dbReference type="NCBI Taxonomy" id="2934161"/>
    <lineage>
        <taxon>Bacteria</taxon>
        <taxon>Bacillati</taxon>
        <taxon>Actinomycetota</taxon>
        <taxon>Actinomycetes</taxon>
        <taxon>Micrococcales</taxon>
        <taxon>Ornithinimicrobiaceae</taxon>
        <taxon>Ornithinimicrobium</taxon>
    </lineage>
</organism>
<evidence type="ECO:0000256" key="1">
    <source>
        <dbReference type="ARBA" id="ARBA00007261"/>
    </source>
</evidence>
<evidence type="ECO:0000256" key="4">
    <source>
        <dbReference type="ARBA" id="ARBA00022833"/>
    </source>
</evidence>
<dbReference type="InterPro" id="IPR050626">
    <property type="entry name" value="Peptidase_M16"/>
</dbReference>
<evidence type="ECO:0000313" key="8">
    <source>
        <dbReference type="EMBL" id="USQ77148.1"/>
    </source>
</evidence>
<evidence type="ECO:0000256" key="2">
    <source>
        <dbReference type="ARBA" id="ARBA00022670"/>
    </source>
</evidence>
<comment type="similarity">
    <text evidence="1">Belongs to the peptidase M16 family.</text>
</comment>
<dbReference type="PANTHER" id="PTHR43690:SF17">
    <property type="entry name" value="PROTEIN YHJJ"/>
    <property type="match status" value="1"/>
</dbReference>
<keyword evidence="9" id="KW-1185">Reference proteome</keyword>
<keyword evidence="4" id="KW-0862">Zinc</keyword>
<evidence type="ECO:0000256" key="5">
    <source>
        <dbReference type="ARBA" id="ARBA00023049"/>
    </source>
</evidence>
<evidence type="ECO:0000256" key="3">
    <source>
        <dbReference type="ARBA" id="ARBA00022801"/>
    </source>
</evidence>
<gene>
    <name evidence="8" type="ORF">NF557_04320</name>
</gene>
<dbReference type="Gene3D" id="3.30.830.10">
    <property type="entry name" value="Metalloenzyme, LuxS/M16 peptidase-like"/>
    <property type="match status" value="2"/>
</dbReference>
<dbReference type="InterPro" id="IPR011249">
    <property type="entry name" value="Metalloenz_LuxS/M16"/>
</dbReference>
<protein>
    <submittedName>
        <fullName evidence="8">Insulinase family protein</fullName>
    </submittedName>
</protein>
<proteinExistence type="inferred from homology"/>
<dbReference type="PANTHER" id="PTHR43690">
    <property type="entry name" value="NARDILYSIN"/>
    <property type="match status" value="1"/>
</dbReference>
<keyword evidence="2" id="KW-0645">Protease</keyword>
<keyword evidence="3" id="KW-0378">Hydrolase</keyword>
<dbReference type="InterPro" id="IPR007863">
    <property type="entry name" value="Peptidase_M16_C"/>
</dbReference>
<sequence length="438" mass="47675">MSLDYPIASRTLDNGLRVLVSPDHTVPTVTVNIWVGVGSRHERPGRTGLAHLFEHLMFQGSANVGEGEHFSLLMEQGGTLNATTWFDRTNYFETVPTGALELALWLEADRQGRLLDAVTQANLDNQRDVVMEEKRQRYDNQPYGTAIADLGSLVFPEGHPYHHPTIGSMQDLDAATLADVHAFYQRHYTPGNTVLTLVGDIGAEEGLDLVEQHLGLLSAPTPQPQRPVPQLDPLEDAPRLSRAEDVPNDRLYLGFRLPVAHTPELLACAVALDAIGGLATSRLYRRLVRTEEVATTVSGASLGLIDGASLGFLGIDIADGADHVEVEEIVGAELERFAAEGPTVVELESSLADTERSWLEALAGHQERADLISHYALLHDDPQHINTYLDNVRAVTAEQVQEAAAAWLVPRARATVAFTMAADQTTDQTTDPTEEGVA</sequence>
<feature type="domain" description="Peptidase M16 N-terminal" evidence="6">
    <location>
        <begin position="17"/>
        <end position="142"/>
    </location>
</feature>
<dbReference type="Proteomes" id="UP001056535">
    <property type="component" value="Chromosome"/>
</dbReference>
<reference evidence="8" key="1">
    <citation type="submission" date="2022-06" db="EMBL/GenBank/DDBJ databases">
        <title>Ornithinimicrobium JY.X270.</title>
        <authorList>
            <person name="Huang Y."/>
        </authorList>
    </citation>
    <scope>NUCLEOTIDE SEQUENCE</scope>
    <source>
        <strain evidence="8">JY.X270</strain>
    </source>
</reference>
<evidence type="ECO:0000259" key="7">
    <source>
        <dbReference type="Pfam" id="PF05193"/>
    </source>
</evidence>
<name>A0ABY4YLC9_9MICO</name>
<dbReference type="InterPro" id="IPR011765">
    <property type="entry name" value="Pept_M16_N"/>
</dbReference>
<dbReference type="EMBL" id="CP099490">
    <property type="protein sequence ID" value="USQ77148.1"/>
    <property type="molecule type" value="Genomic_DNA"/>
</dbReference>
<evidence type="ECO:0000313" key="9">
    <source>
        <dbReference type="Proteomes" id="UP001056535"/>
    </source>
</evidence>
<accession>A0ABY4YLC9</accession>
<evidence type="ECO:0000259" key="6">
    <source>
        <dbReference type="Pfam" id="PF00675"/>
    </source>
</evidence>
<dbReference type="Pfam" id="PF05193">
    <property type="entry name" value="Peptidase_M16_C"/>
    <property type="match status" value="1"/>
</dbReference>
<dbReference type="SUPFAM" id="SSF63411">
    <property type="entry name" value="LuxS/MPP-like metallohydrolase"/>
    <property type="match status" value="2"/>
</dbReference>
<dbReference type="Pfam" id="PF00675">
    <property type="entry name" value="Peptidase_M16"/>
    <property type="match status" value="1"/>
</dbReference>
<dbReference type="RefSeq" id="WP_252621973.1">
    <property type="nucleotide sequence ID" value="NZ_CP099490.1"/>
</dbReference>
<feature type="domain" description="Peptidase M16 C-terminal" evidence="7">
    <location>
        <begin position="175"/>
        <end position="349"/>
    </location>
</feature>
<keyword evidence="5" id="KW-0482">Metalloprotease</keyword>